<accession>A0A0F7U6R5</accession>
<dbReference type="PANTHER" id="PTHR12224:SF0">
    <property type="entry name" value="BETA-1,4-MANNOSYL-GLYCOPROTEIN 4-BETA-N-ACETYLGLUCOSAMINYLTRANSFERASE"/>
    <property type="match status" value="1"/>
</dbReference>
<feature type="compositionally biased region" description="Polar residues" evidence="1">
    <location>
        <begin position="31"/>
        <end position="51"/>
    </location>
</feature>
<evidence type="ECO:0008006" key="4">
    <source>
        <dbReference type="Google" id="ProtNLM"/>
    </source>
</evidence>
<feature type="region of interest" description="Disordered" evidence="1">
    <location>
        <begin position="240"/>
        <end position="261"/>
    </location>
</feature>
<feature type="region of interest" description="Disordered" evidence="1">
    <location>
        <begin position="281"/>
        <end position="311"/>
    </location>
</feature>
<dbReference type="InterPro" id="IPR006813">
    <property type="entry name" value="Glyco_trans_17"/>
</dbReference>
<evidence type="ECO:0000313" key="3">
    <source>
        <dbReference type="EMBL" id="CEL64370.1"/>
    </source>
</evidence>
<evidence type="ECO:0000256" key="2">
    <source>
        <dbReference type="SAM" id="Phobius"/>
    </source>
</evidence>
<dbReference type="PANTHER" id="PTHR12224">
    <property type="entry name" value="BETA-1,4-MANNOSYL-GLYCOPROTEIN BETA-1,4-N-ACETYLGLUCOSAMINYL-TRANSFERASE"/>
    <property type="match status" value="1"/>
</dbReference>
<evidence type="ECO:0000256" key="1">
    <source>
        <dbReference type="SAM" id="MobiDB-lite"/>
    </source>
</evidence>
<feature type="region of interest" description="Disordered" evidence="1">
    <location>
        <begin position="393"/>
        <end position="468"/>
    </location>
</feature>
<keyword evidence="2" id="KW-0812">Transmembrane</keyword>
<protein>
    <recommendedName>
        <fullName evidence="4">Glycosyltransferase family 17 protein</fullName>
    </recommendedName>
</protein>
<feature type="compositionally biased region" description="Basic and acidic residues" evidence="1">
    <location>
        <begin position="414"/>
        <end position="425"/>
    </location>
</feature>
<reference evidence="3" key="1">
    <citation type="journal article" date="2015" name="PLoS ONE">
        <title>Comprehensive Evaluation of Toxoplasma gondii VEG and Neospora caninum LIV Genomes with Tachyzoite Stage Transcriptome and Proteome Defines Novel Transcript Features.</title>
        <authorList>
            <person name="Ramaprasad A."/>
            <person name="Mourier T."/>
            <person name="Naeem R."/>
            <person name="Malas T.B."/>
            <person name="Moussa E."/>
            <person name="Panigrahi A."/>
            <person name="Vermont S.J."/>
            <person name="Otto T.D."/>
            <person name="Wastling J."/>
            <person name="Pain A."/>
        </authorList>
    </citation>
    <scope>NUCLEOTIDE SEQUENCE</scope>
    <source>
        <strain evidence="3">Liverpool</strain>
    </source>
</reference>
<dbReference type="GO" id="GO:0003830">
    <property type="term" value="F:beta-1,4-mannosylglycoprotein 4-beta-N-acetylglucosaminyltransferase activity"/>
    <property type="evidence" value="ECO:0007669"/>
    <property type="project" value="InterPro"/>
</dbReference>
<name>A0A0F7U6R5_NEOCL</name>
<dbReference type="EMBL" id="LN714475">
    <property type="protein sequence ID" value="CEL64370.1"/>
    <property type="molecule type" value="Genomic_DNA"/>
</dbReference>
<keyword evidence="2" id="KW-0472">Membrane</keyword>
<proteinExistence type="predicted"/>
<keyword evidence="2" id="KW-1133">Transmembrane helix</keyword>
<dbReference type="GO" id="GO:0006044">
    <property type="term" value="P:N-acetylglucosamine metabolic process"/>
    <property type="evidence" value="ECO:0007669"/>
    <property type="project" value="TreeGrafter"/>
</dbReference>
<feature type="transmembrane region" description="Helical" evidence="2">
    <location>
        <begin position="151"/>
        <end position="171"/>
    </location>
</feature>
<feature type="region of interest" description="Disordered" evidence="1">
    <location>
        <begin position="27"/>
        <end position="72"/>
    </location>
</feature>
<sequence>MKRKHCREGSARSGCCFHDDAADAFPGQLETAASSPFSGSDASRNPSSGGTPSDRRRVELSEDPGENEGKEARISTFNRVRDACGRRGSARAHRRSSGGVSMSDCWRQDASSLRKHKAGDGRCGGNASSLHGGRSRGVFAFAPTLSSWRGFCCALCFFLSLVVCLSVMLLLCRTARKGVNIFDLRSAFFGNSYGFFISNSAVSAAGDAGNSPPSSFFGFLSDSFDTLFPSDDLDPLLQRPVLEGGTRSSPEPVLPGSRDRVSRSSAFANAFRREGNTTFCSSSALEPASDKNESTAAGKARTESQEPGSAVATTASACLPSFDAAVHLYDWRMKDSWAARRWRYHAPEYIRKAFTLFFPIDRRLHELYRQEMAAILALVGPYVEIEPPVPIDPNCHPPPSYSVIPREQAQGGGHEGRQEWKESRAEQTGASADAERRAALGNHSEGAPSGSLAETTVAKSHPDASPPHVTMEEFCEEARRVHRGAFTGKGRKKPVKIVDTIILGYDLDMLEVRLYELEHTVDYFVILESRHHTTGLFEKPLLFQQNRQRFARFLHKIVYFEFPVGLSLFFARRCMARFLGDSDYCWHFEFTSRDILLWMLARFNEGLDTAGNVHVSAPIIGLDDLIMTGDPDEIIRGDRLRHLKFCEPVEQPTLGWALVHYPGHIDAMAAKEFGAQTGLSTDVPHAIGPLMDTFKYAAVKYLHRVADPRFLGHVFLRHAPSQLNPPLYLYGGWHMSDMSYLPFLMSKIPVDDVKPGYEPWSVYQHLVNGDLDLAQRSVWEKFRDYRQVGASVIAADKVPEAYKDIGFGDVPWLMKCNPMRYPTWFRVMDKRYFMRPNKSFYRGDEPVLVRDAQEWVDVLKGIRDNYKLPGH</sequence>
<dbReference type="AlphaFoldDB" id="A0A0F7U6R5"/>
<organism evidence="3">
    <name type="scientific">Neospora caninum (strain Liverpool)</name>
    <dbReference type="NCBI Taxonomy" id="572307"/>
    <lineage>
        <taxon>Eukaryota</taxon>
        <taxon>Sar</taxon>
        <taxon>Alveolata</taxon>
        <taxon>Apicomplexa</taxon>
        <taxon>Conoidasida</taxon>
        <taxon>Coccidia</taxon>
        <taxon>Eucoccidiorida</taxon>
        <taxon>Eimeriorina</taxon>
        <taxon>Sarcocystidae</taxon>
        <taxon>Neospora</taxon>
    </lineage>
</organism>
<dbReference type="Pfam" id="PF04724">
    <property type="entry name" value="Glyco_transf_17"/>
    <property type="match status" value="1"/>
</dbReference>
<dbReference type="GO" id="GO:0016020">
    <property type="term" value="C:membrane"/>
    <property type="evidence" value="ECO:0007669"/>
    <property type="project" value="InterPro"/>
</dbReference>
<gene>
    <name evidence="3" type="ORF">BN1204_002700</name>
</gene>